<evidence type="ECO:0000256" key="1">
    <source>
        <dbReference type="ARBA" id="ARBA00010552"/>
    </source>
</evidence>
<dbReference type="InterPro" id="IPR019897">
    <property type="entry name" value="RidA_CS"/>
</dbReference>
<dbReference type="GO" id="GO:0019239">
    <property type="term" value="F:deaminase activity"/>
    <property type="evidence" value="ECO:0007669"/>
    <property type="project" value="TreeGrafter"/>
</dbReference>
<dbReference type="AlphaFoldDB" id="A0A830HNX4"/>
<dbReference type="SUPFAM" id="SSF55298">
    <property type="entry name" value="YjgF-like"/>
    <property type="match status" value="1"/>
</dbReference>
<protein>
    <submittedName>
        <fullName evidence="2">Uncharacterized protein</fullName>
    </submittedName>
</protein>
<dbReference type="Proteomes" id="UP000660262">
    <property type="component" value="Unassembled WGS sequence"/>
</dbReference>
<dbReference type="PROSITE" id="PS01094">
    <property type="entry name" value="UPF0076"/>
    <property type="match status" value="1"/>
</dbReference>
<dbReference type="Gene3D" id="3.30.1330.40">
    <property type="entry name" value="RutC-like"/>
    <property type="match status" value="1"/>
</dbReference>
<dbReference type="NCBIfam" id="TIGR00004">
    <property type="entry name" value="Rid family detoxifying hydrolase"/>
    <property type="match status" value="1"/>
</dbReference>
<dbReference type="GO" id="GO:0005739">
    <property type="term" value="C:mitochondrion"/>
    <property type="evidence" value="ECO:0007669"/>
    <property type="project" value="TreeGrafter"/>
</dbReference>
<name>A0A830HNX4_9CHLO</name>
<dbReference type="InterPro" id="IPR006056">
    <property type="entry name" value="RidA"/>
</dbReference>
<accession>A0A830HNX4</accession>
<dbReference type="PANTHER" id="PTHR11803:SF39">
    <property type="entry name" value="2-IMINOBUTANOATE_2-IMINOPROPANOATE DEAMINASE"/>
    <property type="match status" value="1"/>
</dbReference>
<gene>
    <name evidence="2" type="ORF">PPROV_000761100</name>
</gene>
<dbReference type="GO" id="GO:0005829">
    <property type="term" value="C:cytosol"/>
    <property type="evidence" value="ECO:0007669"/>
    <property type="project" value="TreeGrafter"/>
</dbReference>
<evidence type="ECO:0000313" key="2">
    <source>
        <dbReference type="EMBL" id="GHP08874.1"/>
    </source>
</evidence>
<dbReference type="InterPro" id="IPR006175">
    <property type="entry name" value="YjgF/YER057c/UK114"/>
</dbReference>
<dbReference type="CDD" id="cd00448">
    <property type="entry name" value="YjgF_YER057c_UK114_family"/>
    <property type="match status" value="1"/>
</dbReference>
<sequence>MTFATLRVPQNARRVLLRGGQDRLGGGRVCSRRTWQAGPRDHAGSKVDVEGRENRRTMDSGLVCFCEEENIGWVADGGVLDARAKEKLVITPGAKQERDMMRAKGSMHVILKFLAAHVEEWECGTPVITTDKAPAALGPYSQAIKTNQTLYVSGCLGLIPGTKDMKGPTAPEQAEQALDNMGAVLEAGGASYSSVVKTLVLLDDMDDFAAVNEVYSKYFPENPPARSCFAVKTLPLGAKVEIECIAEV</sequence>
<dbReference type="OrthoDB" id="309640at2759"/>
<proteinExistence type="inferred from homology"/>
<dbReference type="PANTHER" id="PTHR11803">
    <property type="entry name" value="2-IMINOBUTANOATE/2-IMINOPROPANOATE DEAMINASE RIDA"/>
    <property type="match status" value="1"/>
</dbReference>
<organism evidence="2 3">
    <name type="scientific">Pycnococcus provasolii</name>
    <dbReference type="NCBI Taxonomy" id="41880"/>
    <lineage>
        <taxon>Eukaryota</taxon>
        <taxon>Viridiplantae</taxon>
        <taxon>Chlorophyta</taxon>
        <taxon>Pseudoscourfieldiophyceae</taxon>
        <taxon>Pseudoscourfieldiales</taxon>
        <taxon>Pycnococcaceae</taxon>
        <taxon>Pycnococcus</taxon>
    </lineage>
</organism>
<dbReference type="FunFam" id="3.30.1330.40:FF:000001">
    <property type="entry name" value="L-PSP family endoribonuclease"/>
    <property type="match status" value="1"/>
</dbReference>
<dbReference type="EMBL" id="BNJQ01000022">
    <property type="protein sequence ID" value="GHP08874.1"/>
    <property type="molecule type" value="Genomic_DNA"/>
</dbReference>
<dbReference type="InterPro" id="IPR035959">
    <property type="entry name" value="RutC-like_sf"/>
</dbReference>
<dbReference type="Pfam" id="PF01042">
    <property type="entry name" value="Ribonuc_L-PSP"/>
    <property type="match status" value="1"/>
</dbReference>
<comment type="similarity">
    <text evidence="1">Belongs to the RutC family.</text>
</comment>
<evidence type="ECO:0000313" key="3">
    <source>
        <dbReference type="Proteomes" id="UP000660262"/>
    </source>
</evidence>
<keyword evidence="3" id="KW-1185">Reference proteome</keyword>
<comment type="caution">
    <text evidence="2">The sequence shown here is derived from an EMBL/GenBank/DDBJ whole genome shotgun (WGS) entry which is preliminary data.</text>
</comment>
<reference evidence="2" key="1">
    <citation type="submission" date="2020-10" db="EMBL/GenBank/DDBJ databases">
        <title>Unveiling of a novel bifunctional photoreceptor, Dualchrome1, isolated from a cosmopolitan green alga.</title>
        <authorList>
            <person name="Suzuki S."/>
            <person name="Kawachi M."/>
        </authorList>
    </citation>
    <scope>NUCLEOTIDE SEQUENCE</scope>
    <source>
        <strain evidence="2">NIES 2893</strain>
    </source>
</reference>